<feature type="region of interest" description="Disordered" evidence="1">
    <location>
        <begin position="62"/>
        <end position="106"/>
    </location>
</feature>
<comment type="caution">
    <text evidence="2">The sequence shown here is derived from an EMBL/GenBank/DDBJ whole genome shotgun (WGS) entry which is preliminary data.</text>
</comment>
<dbReference type="EMBL" id="JASCZI010120933">
    <property type="protein sequence ID" value="MED6157852.1"/>
    <property type="molecule type" value="Genomic_DNA"/>
</dbReference>
<accession>A0ABU6U9F4</accession>
<proteinExistence type="predicted"/>
<name>A0ABU6U9F4_9FABA</name>
<dbReference type="PANTHER" id="PTHR38221:SF1">
    <property type="entry name" value="OVULE PROTEIN"/>
    <property type="match status" value="1"/>
</dbReference>
<reference evidence="2 3" key="1">
    <citation type="journal article" date="2023" name="Plants (Basel)">
        <title>Bridging the Gap: Combining Genomics and Transcriptomics Approaches to Understand Stylosanthes scabra, an Orphan Legume from the Brazilian Caatinga.</title>
        <authorList>
            <person name="Ferreira-Neto J.R.C."/>
            <person name="da Silva M.D."/>
            <person name="Binneck E."/>
            <person name="de Melo N.F."/>
            <person name="da Silva R.H."/>
            <person name="de Melo A.L.T.M."/>
            <person name="Pandolfi V."/>
            <person name="Bustamante F.O."/>
            <person name="Brasileiro-Vidal A.C."/>
            <person name="Benko-Iseppon A.M."/>
        </authorList>
    </citation>
    <scope>NUCLEOTIDE SEQUENCE [LARGE SCALE GENOMIC DNA]</scope>
    <source>
        <tissue evidence="2">Leaves</tissue>
    </source>
</reference>
<sequence>MEEQDPFQFLFRFSEISPSQEHLLRQRTFKGESGNSRDEAPPPPPSSALFQTESAGVFISSLPETQSPGVFDARGSTQEQDDVFHTPPEKSSVPSSGEKPPDHCTVNQELDAFNDSLEFVDFGDSQGAGCHNLDMDSDLGFSEVQLTQREKTKLVSQSPRGIKRDGVDEDTDEFQVKKSKILEPQSVSDFSRVCLGIESLETQQSNGNCKGVVDIEPLQVCGANEIPMQENELMCGEEGQSMENSVRELEFTREEKVQKKNKSSTAFEVLRFLAEQEVQKLSSDNKEAAGAAADDDDIENAGFLDVMKIGGIDFPHPRWLPEDENNKVLFQ</sequence>
<protein>
    <submittedName>
        <fullName evidence="2">Uncharacterized protein</fullName>
    </submittedName>
</protein>
<feature type="region of interest" description="Disordered" evidence="1">
    <location>
        <begin position="22"/>
        <end position="50"/>
    </location>
</feature>
<dbReference type="Proteomes" id="UP001341840">
    <property type="component" value="Unassembled WGS sequence"/>
</dbReference>
<evidence type="ECO:0000313" key="3">
    <source>
        <dbReference type="Proteomes" id="UP001341840"/>
    </source>
</evidence>
<evidence type="ECO:0000256" key="1">
    <source>
        <dbReference type="SAM" id="MobiDB-lite"/>
    </source>
</evidence>
<dbReference type="PANTHER" id="PTHR38221">
    <property type="entry name" value="BNAA04G14260D PROTEIN"/>
    <property type="match status" value="1"/>
</dbReference>
<gene>
    <name evidence="2" type="ORF">PIB30_027239</name>
</gene>
<evidence type="ECO:0000313" key="2">
    <source>
        <dbReference type="EMBL" id="MED6157852.1"/>
    </source>
</evidence>
<keyword evidence="3" id="KW-1185">Reference proteome</keyword>
<organism evidence="2 3">
    <name type="scientific">Stylosanthes scabra</name>
    <dbReference type="NCBI Taxonomy" id="79078"/>
    <lineage>
        <taxon>Eukaryota</taxon>
        <taxon>Viridiplantae</taxon>
        <taxon>Streptophyta</taxon>
        <taxon>Embryophyta</taxon>
        <taxon>Tracheophyta</taxon>
        <taxon>Spermatophyta</taxon>
        <taxon>Magnoliopsida</taxon>
        <taxon>eudicotyledons</taxon>
        <taxon>Gunneridae</taxon>
        <taxon>Pentapetalae</taxon>
        <taxon>rosids</taxon>
        <taxon>fabids</taxon>
        <taxon>Fabales</taxon>
        <taxon>Fabaceae</taxon>
        <taxon>Papilionoideae</taxon>
        <taxon>50 kb inversion clade</taxon>
        <taxon>dalbergioids sensu lato</taxon>
        <taxon>Dalbergieae</taxon>
        <taxon>Pterocarpus clade</taxon>
        <taxon>Stylosanthes</taxon>
    </lineage>
</organism>